<keyword evidence="4" id="KW-1185">Reference proteome</keyword>
<keyword evidence="3" id="KW-0430">Lectin</keyword>
<evidence type="ECO:0000313" key="3">
    <source>
        <dbReference type="EMBL" id="KZS03164.1"/>
    </source>
</evidence>
<organism evidence="3 4">
    <name type="scientific">Daphnia magna</name>
    <dbReference type="NCBI Taxonomy" id="35525"/>
    <lineage>
        <taxon>Eukaryota</taxon>
        <taxon>Metazoa</taxon>
        <taxon>Ecdysozoa</taxon>
        <taxon>Arthropoda</taxon>
        <taxon>Crustacea</taxon>
        <taxon>Branchiopoda</taxon>
        <taxon>Diplostraca</taxon>
        <taxon>Cladocera</taxon>
        <taxon>Anomopoda</taxon>
        <taxon>Daphniidae</taxon>
        <taxon>Daphnia</taxon>
    </lineage>
</organism>
<keyword evidence="1" id="KW-0175">Coiled coil</keyword>
<gene>
    <name evidence="3" type="ORF">APZ42_034178</name>
</gene>
<dbReference type="STRING" id="35525.A0A164KD60"/>
<feature type="coiled-coil region" evidence="1">
    <location>
        <begin position="326"/>
        <end position="360"/>
    </location>
</feature>
<dbReference type="EMBL" id="LRGB01003333">
    <property type="protein sequence ID" value="KZS03164.1"/>
    <property type="molecule type" value="Genomic_DNA"/>
</dbReference>
<dbReference type="AlphaFoldDB" id="A0A164KD60"/>
<evidence type="ECO:0000256" key="1">
    <source>
        <dbReference type="SAM" id="Coils"/>
    </source>
</evidence>
<name>A0A164KD60_9CRUS</name>
<dbReference type="Proteomes" id="UP000076858">
    <property type="component" value="Unassembled WGS sequence"/>
</dbReference>
<accession>A0A164KD60</accession>
<dbReference type="OrthoDB" id="6385111at2759"/>
<protein>
    <submittedName>
        <fullName evidence="3">C-type lectin domain family 4 member F</fullName>
    </submittedName>
</protein>
<evidence type="ECO:0000256" key="2">
    <source>
        <dbReference type="SAM" id="MobiDB-lite"/>
    </source>
</evidence>
<dbReference type="PANTHER" id="PTHR43941">
    <property type="entry name" value="STRUCTURAL MAINTENANCE OF CHROMOSOMES PROTEIN 2"/>
    <property type="match status" value="1"/>
</dbReference>
<dbReference type="GO" id="GO:0030246">
    <property type="term" value="F:carbohydrate binding"/>
    <property type="evidence" value="ECO:0007669"/>
    <property type="project" value="UniProtKB-KW"/>
</dbReference>
<proteinExistence type="predicted"/>
<sequence length="659" mass="75029">MVNKKFNQEQTLKVTDGVTAETIANATKTLKDDIVVQGGNTRKLDSLLQQLHTLHGKEKEFLFGNISVLQNESVIALIEDKKQISTLKFELSNAQKQLESNKEKAKSSKYTLSSSLEQLQENNEVLKNSLEKANSRIADLEQNLEATLATESQLQNLLKRKEENNAAVETEGQEIINKLEGEKTRLVQKLSTAENQIKQVSETAEQLQKEIKILADRLKKASTEKINLKKNLLDFTSKNKNLEKDLQELQDRVRGQENPIIFLENRVKEYKKLQVKLIETEDSNDSRLDEDEPGEITKLVGDINELTLPTDSRDKSLHYELEIEQTNDFEQTIENLKTQIEHLKKTIIYLEQENQQLKKKVDMGVTHDDEDTSEKTFANSCKKNPKDSDIPATEQDDEDAKKVNRYFTQPIVKALGELFSREDKKANPIFKGKSTDKLISEWLRGTEHVARNNEWDDNQKILPKNSFEKWKDIVPNLKKGFRLCTRHFDESDIVKELQMGSIFHEYLRWQLKKGACPKRFLLDSDYPEETRQSQQKKILLDKTLYGNGQKNSTPITKWSFGMANLLNRDESAAVCPAGKYKDLAPVQIDLDLAQVNNAITAKECAAPTSCEVVPPIPLDTGSQANLLLCCPAEKYEDLDPVQMDLDVAQVNTQIGIVVS</sequence>
<comment type="caution">
    <text evidence="3">The sequence shown here is derived from an EMBL/GenBank/DDBJ whole genome shotgun (WGS) entry which is preliminary data.</text>
</comment>
<feature type="region of interest" description="Disordered" evidence="2">
    <location>
        <begin position="367"/>
        <end position="401"/>
    </location>
</feature>
<feature type="coiled-coil region" evidence="1">
    <location>
        <begin position="84"/>
        <end position="259"/>
    </location>
</feature>
<evidence type="ECO:0000313" key="4">
    <source>
        <dbReference type="Proteomes" id="UP000076858"/>
    </source>
</evidence>
<reference evidence="3 4" key="1">
    <citation type="submission" date="2016-03" db="EMBL/GenBank/DDBJ databases">
        <title>EvidentialGene: Evidence-directed Construction of Genes on Genomes.</title>
        <authorList>
            <person name="Gilbert D.G."/>
            <person name="Choi J.-H."/>
            <person name="Mockaitis K."/>
            <person name="Colbourne J."/>
            <person name="Pfrender M."/>
        </authorList>
    </citation>
    <scope>NUCLEOTIDE SEQUENCE [LARGE SCALE GENOMIC DNA]</scope>
    <source>
        <strain evidence="3 4">Xinb3</strain>
        <tissue evidence="3">Complete organism</tissue>
    </source>
</reference>